<gene>
    <name evidence="2" type="ORF">CWI37_0908p0010</name>
</gene>
<sequence length="95" mass="10403">MKHICNGKWNYDMLKGGVIKGMVRGVRDKDSKEGGVSNSSSYKDSKEGVDKDSKEGGVSNKDSKECVSNSIHDYKGVSYIINSNEINGSIIDINR</sequence>
<evidence type="ECO:0000256" key="1">
    <source>
        <dbReference type="SAM" id="MobiDB-lite"/>
    </source>
</evidence>
<protein>
    <submittedName>
        <fullName evidence="2">Uncharacterized protein</fullName>
    </submittedName>
</protein>
<comment type="caution">
    <text evidence="2">The sequence shown here is derived from an EMBL/GenBank/DDBJ whole genome shotgun (WGS) entry which is preliminary data.</text>
</comment>
<proteinExistence type="predicted"/>
<feature type="region of interest" description="Disordered" evidence="1">
    <location>
        <begin position="25"/>
        <end position="65"/>
    </location>
</feature>
<reference evidence="2 3" key="1">
    <citation type="submission" date="2017-12" db="EMBL/GenBank/DDBJ databases">
        <authorList>
            <person name="Pombert J.-F."/>
            <person name="Haag K.L."/>
            <person name="Ebert D."/>
        </authorList>
    </citation>
    <scope>NUCLEOTIDE SEQUENCE [LARGE SCALE GENOMIC DNA]</scope>
    <source>
        <strain evidence="2">FI-OER-3-3</strain>
    </source>
</reference>
<dbReference type="EMBL" id="PITJ01000908">
    <property type="protein sequence ID" value="TBU00770.1"/>
    <property type="molecule type" value="Genomic_DNA"/>
</dbReference>
<dbReference type="VEuPathDB" id="MicrosporidiaDB:CWI37_0908p0010"/>
<feature type="compositionally biased region" description="Basic and acidic residues" evidence="1">
    <location>
        <begin position="43"/>
        <end position="65"/>
    </location>
</feature>
<organism evidence="2 3">
    <name type="scientific">Hamiltosporidium tvaerminnensis</name>
    <dbReference type="NCBI Taxonomy" id="1176355"/>
    <lineage>
        <taxon>Eukaryota</taxon>
        <taxon>Fungi</taxon>
        <taxon>Fungi incertae sedis</taxon>
        <taxon>Microsporidia</taxon>
        <taxon>Dubosqiidae</taxon>
        <taxon>Hamiltosporidium</taxon>
    </lineage>
</organism>
<name>A0A4Q9L2P6_9MICR</name>
<evidence type="ECO:0000313" key="2">
    <source>
        <dbReference type="EMBL" id="TBU00770.1"/>
    </source>
</evidence>
<dbReference type="AlphaFoldDB" id="A0A4Q9L2P6"/>
<evidence type="ECO:0000313" key="3">
    <source>
        <dbReference type="Proteomes" id="UP000292362"/>
    </source>
</evidence>
<dbReference type="Proteomes" id="UP000292362">
    <property type="component" value="Unassembled WGS sequence"/>
</dbReference>
<accession>A0A4Q9L2P6</accession>